<proteinExistence type="predicted"/>
<dbReference type="PANTHER" id="PTHR35339:SF4">
    <property type="entry name" value="LINALOOL DEHYDRATASE_ISOMERASE DOMAIN-CONTAINING PROTEIN"/>
    <property type="match status" value="1"/>
</dbReference>
<evidence type="ECO:0000313" key="3">
    <source>
        <dbReference type="Proteomes" id="UP000293852"/>
    </source>
</evidence>
<gene>
    <name evidence="2" type="ORF">EV386_1292</name>
</gene>
<dbReference type="InterPro" id="IPR016624">
    <property type="entry name" value="UCP014753"/>
</dbReference>
<evidence type="ECO:0000259" key="1">
    <source>
        <dbReference type="Pfam" id="PF10022"/>
    </source>
</evidence>
<reference evidence="2 3" key="1">
    <citation type="submission" date="2019-02" db="EMBL/GenBank/DDBJ databases">
        <title>Sequencing the genomes of 1000 actinobacteria strains.</title>
        <authorList>
            <person name="Klenk H.-P."/>
        </authorList>
    </citation>
    <scope>NUCLEOTIDE SEQUENCE [LARGE SCALE GENOMIC DNA]</scope>
    <source>
        <strain evidence="2 3">DSM 16932</strain>
    </source>
</reference>
<organism evidence="2 3">
    <name type="scientific">Xylanimonas ulmi</name>
    <dbReference type="NCBI Taxonomy" id="228973"/>
    <lineage>
        <taxon>Bacteria</taxon>
        <taxon>Bacillati</taxon>
        <taxon>Actinomycetota</taxon>
        <taxon>Actinomycetes</taxon>
        <taxon>Micrococcales</taxon>
        <taxon>Promicromonosporaceae</taxon>
        <taxon>Xylanimonas</taxon>
    </lineage>
</organism>
<sequence length="653" mass="70615">MSRALRLPDADLRTSPRTGWTRDHWTAVADHWLGWVRDHSPTPALPRLPGRVTRDGERRESMETVCRSMILAAARVARARPDDADADEIAAWYREALVAGTTPGGPQEWPRAVTGRLPRVGLTQPLVEAANAAFALHLARERLWDALAPGERDQVARWLRHHARLDTWPNNWQLFPAVAEGFLRSVGLEDTDVGELHVARMEGWYVGDGWYTDGPEHRFDHYNAWAIHPYLWAWYRMTDTTGTAEGERHLDRLAAYVRSFARLVAPDGALLHQGRSLTYRTAALAAGWCAEVSGVSPLDPGQWRRLASGVLRDFVEHGVGVGGPLSLGWYGPHEGSTQYYSGFGSPYYAGIGFLGLALADDAAVWTAVEPAHDPSDEVTPIPRVGWTVARAGGVCRLVNHGADHVTMALDDYPDEDDPHYAKLSYSTHTAPETGRGFVANVDSHLAVLDAGGQASRRTAVRGVRVEGPVSGSVHLPHLDGRPLPGAAVRTVSVTHGPWEVRCHLVRTAEPRMVREGAHAVADETPPQAGSWGSGGRWARGARGVLAAVAPLHGYERADVVRGEGVNAFGPHSATPYLIGGHVAGERVYVALHLLWLDPDATAADLAASDPRAVVDVTVAGSVVGVRWADDGATTRTDLATFVPWDGVTAGGQG</sequence>
<keyword evidence="3" id="KW-1185">Reference proteome</keyword>
<protein>
    <submittedName>
        <fullName evidence="2">Uncharacterized protein DUF2264</fullName>
    </submittedName>
</protein>
<dbReference type="RefSeq" id="WP_130413372.1">
    <property type="nucleotide sequence ID" value="NZ_SGWX01000001.1"/>
</dbReference>
<dbReference type="AlphaFoldDB" id="A0A4Q7M1B0"/>
<dbReference type="InterPro" id="IPR049349">
    <property type="entry name" value="DUF2264_N"/>
</dbReference>
<dbReference type="Pfam" id="PF10022">
    <property type="entry name" value="DUF2264"/>
    <property type="match status" value="1"/>
</dbReference>
<accession>A0A4Q7M1B0</accession>
<dbReference type="Proteomes" id="UP000293852">
    <property type="component" value="Unassembled WGS sequence"/>
</dbReference>
<dbReference type="EMBL" id="SGWX01000001">
    <property type="protein sequence ID" value="RZS61011.1"/>
    <property type="molecule type" value="Genomic_DNA"/>
</dbReference>
<name>A0A4Q7M1B0_9MICO</name>
<comment type="caution">
    <text evidence="2">The sequence shown here is derived from an EMBL/GenBank/DDBJ whole genome shotgun (WGS) entry which is preliminary data.</text>
</comment>
<feature type="domain" description="DUF2264" evidence="1">
    <location>
        <begin position="21"/>
        <end position="369"/>
    </location>
</feature>
<dbReference type="PANTHER" id="PTHR35339">
    <property type="entry name" value="LINALOOL DEHYDRATASE_ISOMERASE DOMAIN-CONTAINING PROTEIN"/>
    <property type="match status" value="1"/>
</dbReference>
<evidence type="ECO:0000313" key="2">
    <source>
        <dbReference type="EMBL" id="RZS61011.1"/>
    </source>
</evidence>
<dbReference type="OrthoDB" id="9813465at2"/>